<dbReference type="InterPro" id="IPR048227">
    <property type="entry name" value="HelD-like_actinomycetes"/>
</dbReference>
<dbReference type="NCBIfam" id="NF041258">
    <property type="entry name" value="motor_HelR_2"/>
    <property type="match status" value="1"/>
</dbReference>
<evidence type="ECO:0000256" key="3">
    <source>
        <dbReference type="ARBA" id="ARBA00022806"/>
    </source>
</evidence>
<dbReference type="PROSITE" id="PS51198">
    <property type="entry name" value="UVRD_HELICASE_ATP_BIND"/>
    <property type="match status" value="1"/>
</dbReference>
<dbReference type="GO" id="GO:0043138">
    <property type="term" value="F:3'-5' DNA helicase activity"/>
    <property type="evidence" value="ECO:0007669"/>
    <property type="project" value="TreeGrafter"/>
</dbReference>
<accession>A0A428ZS18</accession>
<keyword evidence="1 5" id="KW-0547">Nucleotide-binding</keyword>
<dbReference type="PANTHER" id="PTHR11070">
    <property type="entry name" value="UVRD / RECB / PCRA DNA HELICASE FAMILY MEMBER"/>
    <property type="match status" value="1"/>
</dbReference>
<keyword evidence="4 5" id="KW-0067">ATP-binding</keyword>
<dbReference type="PANTHER" id="PTHR11070:SF45">
    <property type="entry name" value="DNA 3'-5' HELICASE"/>
    <property type="match status" value="1"/>
</dbReference>
<dbReference type="GO" id="GO:0000725">
    <property type="term" value="P:recombinational repair"/>
    <property type="evidence" value="ECO:0007669"/>
    <property type="project" value="TreeGrafter"/>
</dbReference>
<dbReference type="Gene3D" id="3.40.50.300">
    <property type="entry name" value="P-loop containing nucleotide triphosphate hydrolases"/>
    <property type="match status" value="3"/>
</dbReference>
<dbReference type="GO" id="GO:0005829">
    <property type="term" value="C:cytosol"/>
    <property type="evidence" value="ECO:0007669"/>
    <property type="project" value="TreeGrafter"/>
</dbReference>
<dbReference type="EMBL" id="QHKI01000002">
    <property type="protein sequence ID" value="RSM90864.1"/>
    <property type="molecule type" value="Genomic_DNA"/>
</dbReference>
<feature type="domain" description="UvrD-like helicase ATP-binding" evidence="6">
    <location>
        <begin position="166"/>
        <end position="584"/>
    </location>
</feature>
<dbReference type="InterPro" id="IPR014016">
    <property type="entry name" value="UvrD-like_ATP-bd"/>
</dbReference>
<dbReference type="GO" id="GO:0005524">
    <property type="term" value="F:ATP binding"/>
    <property type="evidence" value="ECO:0007669"/>
    <property type="project" value="UniProtKB-UniRule"/>
</dbReference>
<dbReference type="OrthoDB" id="9787585at2"/>
<reference evidence="7 8" key="1">
    <citation type="submission" date="2018-05" db="EMBL/GenBank/DDBJ databases">
        <title>Evolution of GPA BGCs.</title>
        <authorList>
            <person name="Waglechner N."/>
            <person name="Wright G.D."/>
        </authorList>
    </citation>
    <scope>NUCLEOTIDE SEQUENCE [LARGE SCALE GENOMIC DNA]</scope>
    <source>
        <strain evidence="7 8">A82846</strain>
    </source>
</reference>
<evidence type="ECO:0000259" key="6">
    <source>
        <dbReference type="PROSITE" id="PS51198"/>
    </source>
</evidence>
<dbReference type="SUPFAM" id="SSF52540">
    <property type="entry name" value="P-loop containing nucleoside triphosphate hydrolases"/>
    <property type="match status" value="1"/>
</dbReference>
<evidence type="ECO:0000256" key="2">
    <source>
        <dbReference type="ARBA" id="ARBA00022801"/>
    </source>
</evidence>
<dbReference type="InterPro" id="IPR000212">
    <property type="entry name" value="DNA_helicase_UvrD/REP"/>
</dbReference>
<comment type="caution">
    <text evidence="7">The sequence shown here is derived from an EMBL/GenBank/DDBJ whole genome shotgun (WGS) entry which is preliminary data.</text>
</comment>
<dbReference type="InterPro" id="IPR027417">
    <property type="entry name" value="P-loop_NTPase"/>
</dbReference>
<evidence type="ECO:0000256" key="1">
    <source>
        <dbReference type="ARBA" id="ARBA00022741"/>
    </source>
</evidence>
<dbReference type="GO" id="GO:0016787">
    <property type="term" value="F:hydrolase activity"/>
    <property type="evidence" value="ECO:0007669"/>
    <property type="project" value="UniProtKB-UniRule"/>
</dbReference>
<evidence type="ECO:0000256" key="5">
    <source>
        <dbReference type="PROSITE-ProRule" id="PRU00560"/>
    </source>
</evidence>
<evidence type="ECO:0000256" key="4">
    <source>
        <dbReference type="ARBA" id="ARBA00022840"/>
    </source>
</evidence>
<keyword evidence="2 5" id="KW-0378">Hydrolase</keyword>
<feature type="binding site" evidence="5">
    <location>
        <begin position="187"/>
        <end position="194"/>
    </location>
    <ligand>
        <name>ATP</name>
        <dbReference type="ChEBI" id="CHEBI:30616"/>
    </ligand>
</feature>
<proteinExistence type="predicted"/>
<dbReference type="NCBIfam" id="NF041465">
    <property type="entry name" value="HelD_MYCSM"/>
    <property type="match status" value="1"/>
</dbReference>
<name>A0A428ZS18_KIBAR</name>
<evidence type="ECO:0000313" key="8">
    <source>
        <dbReference type="Proteomes" id="UP000287547"/>
    </source>
</evidence>
<dbReference type="Proteomes" id="UP000287547">
    <property type="component" value="Unassembled WGS sequence"/>
</dbReference>
<dbReference type="GO" id="GO:0003677">
    <property type="term" value="F:DNA binding"/>
    <property type="evidence" value="ECO:0007669"/>
    <property type="project" value="InterPro"/>
</dbReference>
<keyword evidence="3 5" id="KW-0347">Helicase</keyword>
<protein>
    <submittedName>
        <fullName evidence="7">DUF2075 domain-containing protein</fullName>
    </submittedName>
</protein>
<sequence length="716" mass="79169">MRSERGYVEGLYTRLDAERARVKGEFQAALRGNGGTAVERDVEVRALAKEAKRLDVADNGLCFGRLDTISGDHSYIGRIGIFDEHNQYEPVLLDWRAPAARPFYTATGANPESMRRRRQFLTRGRQVVDFTDEVFGRPGEGDRGDAALLAAVNAPRGEGMRDIVATIQAEQDEIIRLDHPGVLVIEGGPGTGKTVVALHRVAYLLYTQRERMERHGVLVVGPNPAFLNHIGRVLPSLGESDVVFMTPGDLVPGLHVTAEDAPDAARLKGSLKMLDVLKAAIADRQRLPEQPIPIELKDVTVRIDADTAEWARDEARSSGLPHNEARSVFTEIVTYVLTERAISRIGKGWLTRSDREAWEDMRADLLKELAEDDVFTAALDELWPILTPETLLAPLYSSPERLRAAGADQALLRTDGEAWTVSDVPLLDELVDMLGRDKAVDKAAQQAEERQRKAQAEYAAGVMDIMRLDYEEMDEDVLLRADDLLRSDALADRFVERDTRELIERAAADRDWTYRHVVVDEAQELSEMDWRVLMRRCPNRSFTVVGDLAQRRSAAGARSWGAMLDPYVPGRWVYRSLTVNYRTPAEIMNVAAAVLAEFAPGVQPPESVRANGVKPWSRRVTESELPAAIEEFVRDEASREGTSVVIGPPGVPGAVPASETKGLEFDAVLVVEPEQILADGPRGAAELYVALTRATQRLGVLHQGPLPQALRGLAEV</sequence>
<dbReference type="AlphaFoldDB" id="A0A428ZS18"/>
<evidence type="ECO:0000313" key="7">
    <source>
        <dbReference type="EMBL" id="RSM90864.1"/>
    </source>
</evidence>
<organism evidence="7 8">
    <name type="scientific">Kibdelosporangium aridum</name>
    <dbReference type="NCBI Taxonomy" id="2030"/>
    <lineage>
        <taxon>Bacteria</taxon>
        <taxon>Bacillati</taxon>
        <taxon>Actinomycetota</taxon>
        <taxon>Actinomycetes</taxon>
        <taxon>Pseudonocardiales</taxon>
        <taxon>Pseudonocardiaceae</taxon>
        <taxon>Kibdelosporangium</taxon>
    </lineage>
</organism>
<gene>
    <name evidence="7" type="ORF">DMH04_04480</name>
</gene>